<dbReference type="SUPFAM" id="SSF56672">
    <property type="entry name" value="DNA/RNA polymerases"/>
    <property type="match status" value="1"/>
</dbReference>
<dbReference type="WBParaSite" id="ECPE_0001821101-mRNA-1">
    <property type="protein sequence ID" value="ECPE_0001821101-mRNA-1"/>
    <property type="gene ID" value="ECPE_0001821101"/>
</dbReference>
<proteinExistence type="predicted"/>
<dbReference type="AlphaFoldDB" id="A0A183BG26"/>
<sequence>LLSIDLIDQLGLAELPVSAICHSLQSPAESNQLANRIIHDFPAVFEKGLGHCIRTKATLTLVDGAKPVFRTRRLVPYAALPLVDAELKRRESLGILAPIPHSAWAAPIVVVKKANGELRICADYSTGLNTALNPNHYMLPVPEDLFTVLKGGTCSAKLDLSEAYFQIEVDQECQPLLTSTHRGLFKFTRLPFGVKTAPAIFQQIVDTMLPGLPGTAAYLDDISAVGTSTEDLHSRLKSVLQRIQG</sequence>
<organism evidence="2">
    <name type="scientific">Echinostoma caproni</name>
    <dbReference type="NCBI Taxonomy" id="27848"/>
    <lineage>
        <taxon>Eukaryota</taxon>
        <taxon>Metazoa</taxon>
        <taxon>Spiralia</taxon>
        <taxon>Lophotrochozoa</taxon>
        <taxon>Platyhelminthes</taxon>
        <taxon>Trematoda</taxon>
        <taxon>Digenea</taxon>
        <taxon>Plagiorchiida</taxon>
        <taxon>Echinostomata</taxon>
        <taxon>Echinostomatoidea</taxon>
        <taxon>Echinostomatidae</taxon>
        <taxon>Echinostoma</taxon>
    </lineage>
</organism>
<dbReference type="InterPro" id="IPR000477">
    <property type="entry name" value="RT_dom"/>
</dbReference>
<dbReference type="PANTHER" id="PTHR37984">
    <property type="entry name" value="PROTEIN CBG26694"/>
    <property type="match status" value="1"/>
</dbReference>
<feature type="domain" description="Reverse transcriptase" evidence="1">
    <location>
        <begin position="113"/>
        <end position="243"/>
    </location>
</feature>
<dbReference type="CDD" id="cd01647">
    <property type="entry name" value="RT_LTR"/>
    <property type="match status" value="1"/>
</dbReference>
<name>A0A183BG26_9TREM</name>
<evidence type="ECO:0000259" key="1">
    <source>
        <dbReference type="Pfam" id="PF00078"/>
    </source>
</evidence>
<accession>A0A183BG26</accession>
<protein>
    <submittedName>
        <fullName evidence="2">Reverse transcriptase domain-containing protein</fullName>
    </submittedName>
</protein>
<dbReference type="Gene3D" id="3.10.10.10">
    <property type="entry name" value="HIV Type 1 Reverse Transcriptase, subunit A, domain 1"/>
    <property type="match status" value="1"/>
</dbReference>
<dbReference type="InterPro" id="IPR050951">
    <property type="entry name" value="Retrovirus_Pol_polyprotein"/>
</dbReference>
<dbReference type="Pfam" id="PF00078">
    <property type="entry name" value="RVT_1"/>
    <property type="match status" value="1"/>
</dbReference>
<reference evidence="2" key="1">
    <citation type="submission" date="2016-06" db="UniProtKB">
        <authorList>
            <consortium name="WormBaseParasite"/>
        </authorList>
    </citation>
    <scope>IDENTIFICATION</scope>
</reference>
<dbReference type="PANTHER" id="PTHR37984:SF5">
    <property type="entry name" value="PROTEIN NYNRIN-LIKE"/>
    <property type="match status" value="1"/>
</dbReference>
<dbReference type="Gene3D" id="3.30.70.270">
    <property type="match status" value="1"/>
</dbReference>
<evidence type="ECO:0000313" key="2">
    <source>
        <dbReference type="WBParaSite" id="ECPE_0001821101-mRNA-1"/>
    </source>
</evidence>
<dbReference type="InterPro" id="IPR043128">
    <property type="entry name" value="Rev_trsase/Diguanyl_cyclase"/>
</dbReference>
<dbReference type="InterPro" id="IPR043502">
    <property type="entry name" value="DNA/RNA_pol_sf"/>
</dbReference>